<keyword evidence="1" id="KW-0479">Metal-binding</keyword>
<dbReference type="Pfam" id="PF04434">
    <property type="entry name" value="SWIM"/>
    <property type="match status" value="1"/>
</dbReference>
<evidence type="ECO:0000313" key="3">
    <source>
        <dbReference type="EMBL" id="MCM2535765.1"/>
    </source>
</evidence>
<organism evidence="3 4">
    <name type="scientific">Neobacillus pocheonensis</name>
    <dbReference type="NCBI Taxonomy" id="363869"/>
    <lineage>
        <taxon>Bacteria</taxon>
        <taxon>Bacillati</taxon>
        <taxon>Bacillota</taxon>
        <taxon>Bacilli</taxon>
        <taxon>Bacillales</taxon>
        <taxon>Bacillaceae</taxon>
        <taxon>Neobacillus</taxon>
    </lineage>
</organism>
<dbReference type="PROSITE" id="PS50966">
    <property type="entry name" value="ZF_SWIM"/>
    <property type="match status" value="1"/>
</dbReference>
<protein>
    <submittedName>
        <fullName evidence="3">SWIM zinc finger family protein</fullName>
    </submittedName>
</protein>
<dbReference type="Proteomes" id="UP001523262">
    <property type="component" value="Unassembled WGS sequence"/>
</dbReference>
<evidence type="ECO:0000259" key="2">
    <source>
        <dbReference type="PROSITE" id="PS50966"/>
    </source>
</evidence>
<gene>
    <name evidence="3" type="ORF">NDK43_30185</name>
</gene>
<dbReference type="InterPro" id="IPR007527">
    <property type="entry name" value="Znf_SWIM"/>
</dbReference>
<reference evidence="3 4" key="1">
    <citation type="submission" date="2022-06" db="EMBL/GenBank/DDBJ databases">
        <authorList>
            <person name="Jeon C.O."/>
        </authorList>
    </citation>
    <scope>NUCLEOTIDE SEQUENCE [LARGE SCALE GENOMIC DNA]</scope>
    <source>
        <strain evidence="3 4">KCTC 13943</strain>
    </source>
</reference>
<evidence type="ECO:0000313" key="4">
    <source>
        <dbReference type="Proteomes" id="UP001523262"/>
    </source>
</evidence>
<dbReference type="EMBL" id="JAMQCR010000003">
    <property type="protein sequence ID" value="MCM2535765.1"/>
    <property type="molecule type" value="Genomic_DNA"/>
</dbReference>
<sequence>MESIELQHLSNEVRELLHPHDAEDAKLVQKGLMLYRQGTVGQLHFGEDLVTATVQDVTPVKVQLDLTFLSMSECSCPYEGLCRHQMAVFFTAYAKIGSVAEWVEEWREPMKEKKEFTTWGLQTAKDLIKANGVLKPDYSRWVHSFEVSFDTLLASKKYTSPFIITELFQIYERRIHASAPVEQEWRLLYELVGIVISFKKLAVLSEQSGHTEDMVKRAYLHLFHNMMDDADDLVQKIGIQSLPFDFDEFILKLKDDAFELLTAAKGLELERVYLYRLLWSNLFKKKVWREEEAGKIRERMKLLQDWENPLPLMIAGIHLNFLLHNDEAALKMVGRVGDEVVTPYLIHWIDLFSHQKAWKRVSPVIELFLQKLKAYLEELGGYHSCSSFTKTALKAIAPFCVENGRTDLFERALLKTLPYSFADYEYMLFERGQYDRWSELQAYVGLNYYDLPKDRVKLIEKEKPEVLLGMLHQLAQREIDQKNRQSYKLAVRHLKKLRTLYKKMKRLDDWEYFFETLLDKTKRLRAFHEECRRSKLIEV</sequence>
<name>A0ABT0WJC4_9BACI</name>
<accession>A0ABT0WJC4</accession>
<keyword evidence="4" id="KW-1185">Reference proteome</keyword>
<evidence type="ECO:0000256" key="1">
    <source>
        <dbReference type="PROSITE-ProRule" id="PRU00325"/>
    </source>
</evidence>
<feature type="domain" description="SWIM-type" evidence="2">
    <location>
        <begin position="60"/>
        <end position="93"/>
    </location>
</feature>
<comment type="caution">
    <text evidence="3">The sequence shown here is derived from an EMBL/GenBank/DDBJ whole genome shotgun (WGS) entry which is preliminary data.</text>
</comment>
<keyword evidence="1" id="KW-0862">Zinc</keyword>
<keyword evidence="1" id="KW-0863">Zinc-finger</keyword>
<proteinExistence type="predicted"/>